<name>A0A4R1N4T9_9RHOB</name>
<dbReference type="InterPro" id="IPR004629">
    <property type="entry name" value="WecG_TagA_CpsF"/>
</dbReference>
<accession>A0A4R1N4T9</accession>
<dbReference type="CDD" id="cd06533">
    <property type="entry name" value="Glyco_transf_WecG_TagA"/>
    <property type="match status" value="1"/>
</dbReference>
<keyword evidence="1" id="KW-0328">Glycosyltransferase</keyword>
<dbReference type="Proteomes" id="UP000295673">
    <property type="component" value="Unassembled WGS sequence"/>
</dbReference>
<dbReference type="PANTHER" id="PTHR34136:SF1">
    <property type="entry name" value="UDP-N-ACETYL-D-MANNOSAMINURONIC ACID TRANSFERASE"/>
    <property type="match status" value="1"/>
</dbReference>
<evidence type="ECO:0000256" key="1">
    <source>
        <dbReference type="ARBA" id="ARBA00022676"/>
    </source>
</evidence>
<dbReference type="NCBIfam" id="TIGR00696">
    <property type="entry name" value="wecG_tagA_cpsF"/>
    <property type="match status" value="1"/>
</dbReference>
<evidence type="ECO:0000313" key="4">
    <source>
        <dbReference type="Proteomes" id="UP000295673"/>
    </source>
</evidence>
<evidence type="ECO:0000256" key="2">
    <source>
        <dbReference type="ARBA" id="ARBA00022679"/>
    </source>
</evidence>
<keyword evidence="4" id="KW-1185">Reference proteome</keyword>
<dbReference type="Pfam" id="PF03808">
    <property type="entry name" value="Glyco_tran_WecG"/>
    <property type="match status" value="1"/>
</dbReference>
<protein>
    <submittedName>
        <fullName evidence="3">Exopolysaccharide biosynthesis WecB/TagA/CpsF family protein</fullName>
    </submittedName>
</protein>
<gene>
    <name evidence="3" type="ORF">BXY66_3382</name>
</gene>
<dbReference type="EMBL" id="SMGR01000003">
    <property type="protein sequence ID" value="TCL00735.1"/>
    <property type="molecule type" value="Genomic_DNA"/>
</dbReference>
<reference evidence="3 4" key="1">
    <citation type="submission" date="2019-03" db="EMBL/GenBank/DDBJ databases">
        <title>Genomic Encyclopedia of Archaeal and Bacterial Type Strains, Phase II (KMG-II): from individual species to whole genera.</title>
        <authorList>
            <person name="Goeker M."/>
        </authorList>
    </citation>
    <scope>NUCLEOTIDE SEQUENCE [LARGE SCALE GENOMIC DNA]</scope>
    <source>
        <strain evidence="3 4">DSM 26433</strain>
    </source>
</reference>
<organism evidence="3 4">
    <name type="scientific">Shimia isoporae</name>
    <dbReference type="NCBI Taxonomy" id="647720"/>
    <lineage>
        <taxon>Bacteria</taxon>
        <taxon>Pseudomonadati</taxon>
        <taxon>Pseudomonadota</taxon>
        <taxon>Alphaproteobacteria</taxon>
        <taxon>Rhodobacterales</taxon>
        <taxon>Roseobacteraceae</taxon>
    </lineage>
</organism>
<dbReference type="PANTHER" id="PTHR34136">
    <property type="match status" value="1"/>
</dbReference>
<dbReference type="AlphaFoldDB" id="A0A4R1N4T9"/>
<comment type="caution">
    <text evidence="3">The sequence shown here is derived from an EMBL/GenBank/DDBJ whole genome shotgun (WGS) entry which is preliminary data.</text>
</comment>
<proteinExistence type="predicted"/>
<keyword evidence="2" id="KW-0808">Transferase</keyword>
<dbReference type="RefSeq" id="WP_243694410.1">
    <property type="nucleotide sequence ID" value="NZ_SMGR01000003.1"/>
</dbReference>
<dbReference type="GO" id="GO:0016758">
    <property type="term" value="F:hexosyltransferase activity"/>
    <property type="evidence" value="ECO:0007669"/>
    <property type="project" value="TreeGrafter"/>
</dbReference>
<evidence type="ECO:0000313" key="3">
    <source>
        <dbReference type="EMBL" id="TCL00735.1"/>
    </source>
</evidence>
<sequence length="280" mass="29386">MAKQAQTAGFGRRAAAIGDFGCYRGAKFGDTGVKFNTVEGEVTVNLADMTALRDAVAVRFAESRGFALATLNLDHLVKLRKDNAFARAYRAQDFVVADGNPVVWLSKLGDRPVTLLPGSELVGPLAEMAADAGVTLALVGSTEESLAAAADALMAQVSGLEVVCQIAPPMGFDPEGEAAADVLAEVASSGAGLAFLALGAPKQEILAARGLDIAPNVGFASVGAGLDFLSGAQRRAPKWVQAIAMEWLWRLLSRPSQLAMRYARCFAILPALVREARQLK</sequence>